<feature type="domain" description="Flagellin N-terminal" evidence="5">
    <location>
        <begin position="3"/>
        <end position="134"/>
    </location>
</feature>
<evidence type="ECO:0000313" key="8">
    <source>
        <dbReference type="Proteomes" id="UP001269400"/>
    </source>
</evidence>
<keyword evidence="7" id="KW-0282">Flagellum</keyword>
<dbReference type="PANTHER" id="PTHR42792:SF2">
    <property type="entry name" value="FLAGELLIN"/>
    <property type="match status" value="1"/>
</dbReference>
<accession>A0AAX6NCH7</accession>
<evidence type="ECO:0000313" key="7">
    <source>
        <dbReference type="EMBL" id="MDU9693436.1"/>
    </source>
</evidence>
<dbReference type="InterPro" id="IPR046358">
    <property type="entry name" value="Flagellin_C"/>
</dbReference>
<comment type="subcellular location">
    <subcellularLocation>
        <location evidence="4">Secreted</location>
    </subcellularLocation>
    <subcellularLocation>
        <location evidence="4">Bacterial flagellum</location>
    </subcellularLocation>
</comment>
<dbReference type="Gene3D" id="2.60.120.200">
    <property type="match status" value="1"/>
</dbReference>
<keyword evidence="4" id="KW-0964">Secreted</keyword>
<comment type="similarity">
    <text evidence="1 4">Belongs to the bacterial flagellin family.</text>
</comment>
<feature type="domain" description="Flagellin C-terminal" evidence="6">
    <location>
        <begin position="398"/>
        <end position="475"/>
    </location>
</feature>
<comment type="caution">
    <text evidence="7">The sequence shown here is derived from an EMBL/GenBank/DDBJ whole genome shotgun (WGS) entry which is preliminary data.</text>
</comment>
<evidence type="ECO:0000256" key="2">
    <source>
        <dbReference type="ARBA" id="ARBA00020110"/>
    </source>
</evidence>
<keyword evidence="7" id="KW-0969">Cilium</keyword>
<gene>
    <name evidence="7" type="ORF">O0Q50_19875</name>
</gene>
<dbReference type="AlphaFoldDB" id="A0AAX6NCH7"/>
<sequence>MYIKTDVTSLKLLQQTRLSENLTNQSISKLSTGLEFNSVSDNSTSLLVSNRLKSLSNVSQKGLENVHYALDLLTTMNSGASVIKDMLQRLRTLTIQNQNGSLSTSDQKAMQQEFSQLLTSIDQISKSTSYNNIRPINNSALKFNGADSYVEFGQILGDLDTSSHTFDATFTVDKLPTSGRSVVMGFQGFHHGFQVSTEGSLVFETWFNYPSGVTDSFKLETKDGFIKEGETYQAIATLDTENKMIHLYVNGNEIGSGKSFPNGGTLYEYSTADYGHLRLGMGNTPDALWAFPLKGSIESARVYSEALSSEQISANYSGNTTQDSLAAEWIASNAWGNTMYDTANVYNGTFLNNVQLQNGNLKVRSGASEEDVSKFNLTNLSSKGLGLYSLSINDSNAIEKIDTALNNLTTEQNRIGSLSEFFTFRQDSLEKTINSSKSAYQDVQNVDTFKELSSISKEQIKLQTSLSLLEKNNVHKETTMKLLQQ</sequence>
<dbReference type="EMBL" id="JAPTGD010000002">
    <property type="protein sequence ID" value="MDU9693436.1"/>
    <property type="molecule type" value="Genomic_DNA"/>
</dbReference>
<evidence type="ECO:0000256" key="4">
    <source>
        <dbReference type="RuleBase" id="RU362073"/>
    </source>
</evidence>
<evidence type="ECO:0000259" key="5">
    <source>
        <dbReference type="Pfam" id="PF00669"/>
    </source>
</evidence>
<organism evidence="7 8">
    <name type="scientific">Priestia aryabhattai</name>
    <name type="common">Bacillus aryabhattai</name>
    <dbReference type="NCBI Taxonomy" id="412384"/>
    <lineage>
        <taxon>Bacteria</taxon>
        <taxon>Bacillati</taxon>
        <taxon>Bacillota</taxon>
        <taxon>Bacilli</taxon>
        <taxon>Bacillales</taxon>
        <taxon>Bacillaceae</taxon>
        <taxon>Priestia</taxon>
    </lineage>
</organism>
<dbReference type="InterPro" id="IPR001492">
    <property type="entry name" value="Flagellin"/>
</dbReference>
<dbReference type="InterPro" id="IPR001029">
    <property type="entry name" value="Flagellin_N"/>
</dbReference>
<evidence type="ECO:0000256" key="1">
    <source>
        <dbReference type="ARBA" id="ARBA00005709"/>
    </source>
</evidence>
<proteinExistence type="inferred from homology"/>
<keyword evidence="7" id="KW-0966">Cell projection</keyword>
<reference evidence="7" key="1">
    <citation type="journal article" date="2022" name="J Environ Chem Eng">
        <title>Biodegradation of petroleum oil using a constructed nonpathogenic and heavy metal-tolerant bacterial consortium isolated from marine sponges.</title>
        <authorList>
            <person name="Dechsakulwatana C."/>
            <person name="Rungsihiranrut A."/>
            <person name="Muangchinda C."/>
            <person name="Ningthoujam R."/>
            <person name="Klankeo P."/>
            <person name="Pinyakong O."/>
        </authorList>
    </citation>
    <scope>NUCLEOTIDE SEQUENCE</scope>
    <source>
        <strain evidence="7">TL01-2</strain>
    </source>
</reference>
<evidence type="ECO:0000259" key="6">
    <source>
        <dbReference type="Pfam" id="PF00700"/>
    </source>
</evidence>
<dbReference type="Pfam" id="PF00700">
    <property type="entry name" value="Flagellin_C"/>
    <property type="match status" value="1"/>
</dbReference>
<dbReference type="Pfam" id="PF00669">
    <property type="entry name" value="Flagellin_N"/>
    <property type="match status" value="1"/>
</dbReference>
<dbReference type="PRINTS" id="PR00207">
    <property type="entry name" value="FLAGELLIN"/>
</dbReference>
<dbReference type="GO" id="GO:0005576">
    <property type="term" value="C:extracellular region"/>
    <property type="evidence" value="ECO:0007669"/>
    <property type="project" value="UniProtKB-SubCell"/>
</dbReference>
<protein>
    <recommendedName>
        <fullName evidence="2 4">Flagellin</fullName>
    </recommendedName>
</protein>
<reference evidence="7" key="2">
    <citation type="submission" date="2022-12" db="EMBL/GenBank/DDBJ databases">
        <authorList>
            <person name="Dechsakulwatana C."/>
            <person name="Rungsihiranrut A."/>
            <person name="Muangchinda C."/>
            <person name="Ningthoujam R."/>
            <person name="Klankeo P."/>
            <person name="Pinyakong O."/>
        </authorList>
    </citation>
    <scope>NUCLEOTIDE SEQUENCE</scope>
    <source>
        <strain evidence="7">TL01-2</strain>
    </source>
</reference>
<dbReference type="GO" id="GO:0009288">
    <property type="term" value="C:bacterial-type flagellum"/>
    <property type="evidence" value="ECO:0007669"/>
    <property type="project" value="UniProtKB-SubCell"/>
</dbReference>
<dbReference type="GO" id="GO:0005198">
    <property type="term" value="F:structural molecule activity"/>
    <property type="evidence" value="ECO:0007669"/>
    <property type="project" value="UniProtKB-UniRule"/>
</dbReference>
<evidence type="ECO:0000256" key="3">
    <source>
        <dbReference type="ARBA" id="ARBA00023143"/>
    </source>
</evidence>
<keyword evidence="3 4" id="KW-0975">Bacterial flagellum</keyword>
<dbReference type="PANTHER" id="PTHR42792">
    <property type="entry name" value="FLAGELLIN"/>
    <property type="match status" value="1"/>
</dbReference>
<dbReference type="SUPFAM" id="SSF64518">
    <property type="entry name" value="Phase 1 flagellin"/>
    <property type="match status" value="1"/>
</dbReference>
<dbReference type="Proteomes" id="UP001269400">
    <property type="component" value="Unassembled WGS sequence"/>
</dbReference>
<dbReference type="Gene3D" id="1.20.1330.10">
    <property type="entry name" value="f41 fragment of flagellin, N-terminal domain"/>
    <property type="match status" value="2"/>
</dbReference>
<dbReference type="RefSeq" id="WP_316910663.1">
    <property type="nucleotide sequence ID" value="NZ_JAPTGD010000002.1"/>
</dbReference>
<comment type="function">
    <text evidence="4">Flagellin is the subunit protein which polymerizes to form the filaments of bacterial flagella.</text>
</comment>
<name>A0AAX6NCH7_PRIAR</name>
<dbReference type="Pfam" id="PF13385">
    <property type="entry name" value="Laminin_G_3"/>
    <property type="match status" value="1"/>
</dbReference>